<feature type="transmembrane region" description="Helical" evidence="9">
    <location>
        <begin position="505"/>
        <end position="528"/>
    </location>
</feature>
<evidence type="ECO:0000256" key="2">
    <source>
        <dbReference type="ARBA" id="ARBA00008807"/>
    </source>
</evidence>
<feature type="transmembrane region" description="Helical" evidence="9">
    <location>
        <begin position="119"/>
        <end position="136"/>
    </location>
</feature>
<feature type="transmembrane region" description="Helical" evidence="9">
    <location>
        <begin position="358"/>
        <end position="375"/>
    </location>
</feature>
<dbReference type="Proteomes" id="UP000019487">
    <property type="component" value="Unassembled WGS sequence"/>
</dbReference>
<dbReference type="InterPro" id="IPR004813">
    <property type="entry name" value="OPT"/>
</dbReference>
<keyword evidence="5" id="KW-0571">Peptide transport</keyword>
<dbReference type="NCBIfam" id="TIGR00728">
    <property type="entry name" value="OPT_sfam"/>
    <property type="match status" value="1"/>
</dbReference>
<evidence type="ECO:0000256" key="8">
    <source>
        <dbReference type="ARBA" id="ARBA00023136"/>
    </source>
</evidence>
<dbReference type="Pfam" id="PF03169">
    <property type="entry name" value="OPT"/>
    <property type="match status" value="1"/>
</dbReference>
<evidence type="ECO:0000256" key="3">
    <source>
        <dbReference type="ARBA" id="ARBA00022448"/>
    </source>
</evidence>
<evidence type="ECO:0000256" key="9">
    <source>
        <dbReference type="SAM" id="Phobius"/>
    </source>
</evidence>
<dbReference type="PANTHER" id="PTHR22601">
    <property type="entry name" value="ISP4 LIKE PROTEIN"/>
    <property type="match status" value="1"/>
</dbReference>
<sequence>MSGANTDIAVVGAFNPVEGHIVSVPTHQEIDEKLRISADNREISKDTLDFDTKELSDVDKDDNSDDNVIIITGADAAAHLLPLRDDGEPALSFRSIVLATVLSGFQAVMYQIYSFKPTSLGVIQGTFIVLIAYFLGKAWSNLLPRGDKFEARWREKDGQGTPPLWIRIISFFNYGPWNLKEHAICAITATSASNAAETITVFAAQNLFYGIPLSPTTVILAVISIGLFGYGLCGILRPIMVWHPESVYWSTLPTVKTLQGLHWQDLKHSKPLRYFWYAFGSMFAYEFFPAYVFPWLNSVSVPCLAAMNATGDKAAVLTNLFGGATNNQGLGLFTLSFDWQYITSFNTSLPLKTQAHTLAGYLVCFVAMLGIYYSNAWDSKAQPFMSTQLRSENGSKYPTSLVFSNGILNDTALEEYGNPSLSGSFAYAMFMANAAIGALITHCFLFWGGDVVRAFKSAKAGTYEDPHHAHMAKTYKEAPWWWFVVVLIISFVLGLVVVLKENITLPVWAYIVSLLLGSFIAPLSNLLYARYGNGIATNNLSKMLAGLMLPGRPVGNMYFAAWSHNVIANTVNLSNDLKLGEYLKIPPRVMFLTQVYGTILGGFVNYVVMISIINGNRELLVSGNGNNSWSGATIQAFNTNAASWALANKLYRSGAKYSGVPLGLVIGAALVMLHRIIVVFIPKIRGFALTEINMPQFIQYAGYIPYNQSQTCVIFSQVLAGFFTQFYLRNYRPGIFKNYSYLITGAWDGASYTVLFILSFAVFGAGGFAAPFPLWWGNNADANYDHCPIAE</sequence>
<dbReference type="HOGENOM" id="CLU_004965_3_0_1"/>
<keyword evidence="4 9" id="KW-0812">Transmembrane</keyword>
<feature type="transmembrane region" description="Helical" evidence="9">
    <location>
        <begin position="274"/>
        <end position="293"/>
    </location>
</feature>
<keyword evidence="3" id="KW-0813">Transport</keyword>
<dbReference type="OrthoDB" id="9986677at2759"/>
<reference evidence="10 11" key="1">
    <citation type="journal article" date="2014" name="Genome Announc.">
        <title>Draft genome sequence of Sclerotinia borealis, a psychrophilic plant pathogenic fungus.</title>
        <authorList>
            <person name="Mardanov A.V."/>
            <person name="Beletsky A.V."/>
            <person name="Kadnikov V.V."/>
            <person name="Ignatov A.N."/>
            <person name="Ravin N.V."/>
        </authorList>
    </citation>
    <scope>NUCLEOTIDE SEQUENCE [LARGE SCALE GENOMIC DNA]</scope>
    <source>
        <strain evidence="11">F-4157</strain>
    </source>
</reference>
<feature type="transmembrane region" description="Helical" evidence="9">
    <location>
        <begin position="480"/>
        <end position="499"/>
    </location>
</feature>
<name>W9CIQ9_SCLBF</name>
<dbReference type="GO" id="GO:0035673">
    <property type="term" value="F:oligopeptide transmembrane transporter activity"/>
    <property type="evidence" value="ECO:0007669"/>
    <property type="project" value="InterPro"/>
</dbReference>
<evidence type="ECO:0000256" key="7">
    <source>
        <dbReference type="ARBA" id="ARBA00022989"/>
    </source>
</evidence>
<evidence type="ECO:0000313" key="11">
    <source>
        <dbReference type="Proteomes" id="UP000019487"/>
    </source>
</evidence>
<dbReference type="EMBL" id="AYSA01000246">
    <property type="protein sequence ID" value="ESZ94405.1"/>
    <property type="molecule type" value="Genomic_DNA"/>
</dbReference>
<proteinExistence type="inferred from homology"/>
<feature type="transmembrane region" description="Helical" evidence="9">
    <location>
        <begin position="660"/>
        <end position="681"/>
    </location>
</feature>
<feature type="transmembrane region" description="Helical" evidence="9">
    <location>
        <begin position="91"/>
        <end position="113"/>
    </location>
</feature>
<keyword evidence="6" id="KW-0653">Protein transport</keyword>
<dbReference type="GO" id="GO:0015031">
    <property type="term" value="P:protein transport"/>
    <property type="evidence" value="ECO:0007669"/>
    <property type="project" value="UniProtKB-KW"/>
</dbReference>
<evidence type="ECO:0000256" key="6">
    <source>
        <dbReference type="ARBA" id="ARBA00022927"/>
    </source>
</evidence>
<keyword evidence="7 9" id="KW-1133">Transmembrane helix</keyword>
<gene>
    <name evidence="10" type="ORF">SBOR_5198</name>
</gene>
<dbReference type="InterPro" id="IPR004648">
    <property type="entry name" value="Oligpept_transpt"/>
</dbReference>
<keyword evidence="11" id="KW-1185">Reference proteome</keyword>
<feature type="transmembrane region" description="Helical" evidence="9">
    <location>
        <begin position="218"/>
        <end position="240"/>
    </location>
</feature>
<comment type="caution">
    <text evidence="10">The sequence shown here is derived from an EMBL/GenBank/DDBJ whole genome shotgun (WGS) entry which is preliminary data.</text>
</comment>
<comment type="subcellular location">
    <subcellularLocation>
        <location evidence="1">Membrane</location>
        <topology evidence="1">Multi-pass membrane protein</topology>
    </subcellularLocation>
</comment>
<dbReference type="GO" id="GO:0016020">
    <property type="term" value="C:membrane"/>
    <property type="evidence" value="ECO:0007669"/>
    <property type="project" value="UniProtKB-SubCell"/>
</dbReference>
<protein>
    <submittedName>
        <fullName evidence="10">OPT oligopeptide transporter</fullName>
    </submittedName>
</protein>
<evidence type="ECO:0000256" key="1">
    <source>
        <dbReference type="ARBA" id="ARBA00004141"/>
    </source>
</evidence>
<evidence type="ECO:0000313" key="10">
    <source>
        <dbReference type="EMBL" id="ESZ94405.1"/>
    </source>
</evidence>
<evidence type="ECO:0000256" key="5">
    <source>
        <dbReference type="ARBA" id="ARBA00022856"/>
    </source>
</evidence>
<accession>W9CIQ9</accession>
<feature type="transmembrane region" description="Helical" evidence="9">
    <location>
        <begin position="425"/>
        <end position="447"/>
    </location>
</feature>
<feature type="transmembrane region" description="Helical" evidence="9">
    <location>
        <begin position="589"/>
        <end position="613"/>
    </location>
</feature>
<keyword evidence="8 9" id="KW-0472">Membrane</keyword>
<comment type="similarity">
    <text evidence="2">Belongs to the oligopeptide OPT transporter family.</text>
</comment>
<evidence type="ECO:0000256" key="4">
    <source>
        <dbReference type="ARBA" id="ARBA00022692"/>
    </source>
</evidence>
<dbReference type="AlphaFoldDB" id="W9CIQ9"/>
<feature type="transmembrane region" description="Helical" evidence="9">
    <location>
        <begin position="752"/>
        <end position="776"/>
    </location>
</feature>
<organism evidence="10 11">
    <name type="scientific">Sclerotinia borealis (strain F-4128)</name>
    <dbReference type="NCBI Taxonomy" id="1432307"/>
    <lineage>
        <taxon>Eukaryota</taxon>
        <taxon>Fungi</taxon>
        <taxon>Dikarya</taxon>
        <taxon>Ascomycota</taxon>
        <taxon>Pezizomycotina</taxon>
        <taxon>Leotiomycetes</taxon>
        <taxon>Helotiales</taxon>
        <taxon>Sclerotiniaceae</taxon>
        <taxon>Sclerotinia</taxon>
    </lineage>
</organism>